<evidence type="ECO:0000313" key="2">
    <source>
        <dbReference type="Proteomes" id="UP000215896"/>
    </source>
</evidence>
<sequence>MGLACGLKDGGCFRHYQGGSIYWTQATGAHFTRGLIKDLWARQGWETGELGYPTIDEFCMKDGCFQGFQGGDIYYSPAGGTHVVPQRVWGTYVSAGGASGILGYPTGDLNCGLVRGGCFQTFQKGSIYWSPETGAQWIRGVIAQKWGSLGWETGFLGYPTSNEQCWIAGGCFQNFQGGKIYWSLSSGAHFVRGSIFDRWGQLGWENGFGFPTSDENCGLRDGGCFQTFGKGSIYWSPRTGAQEVRGAIADKWGSLGWETGFLGYPTSGEFCGLRAGGCGQRFQNGSIYWSPNTGAHFVKGAIREEWGRYGWEQDFGYPTTDEICGMKNGGCRQVFEGNDHIYWSPQTPASAVPQEFMEPWGRYGWETGRLGYPLNPYVQDLPDGRTEFGVQYQGGWIFYQFRDWNNLGPAQVQWR</sequence>
<reference evidence="1 2" key="1">
    <citation type="submission" date="2017-07" db="EMBL/GenBank/DDBJ databases">
        <title>Draft whole genome sequences of clinical Proprionibacteriaceae strains.</title>
        <authorList>
            <person name="Bernier A.-M."/>
            <person name="Bernard K."/>
            <person name="Domingo M.-C."/>
        </authorList>
    </citation>
    <scope>NUCLEOTIDE SEQUENCE [LARGE SCALE GENOMIC DNA]</scope>
    <source>
        <strain evidence="1 2">NML 030167</strain>
    </source>
</reference>
<dbReference type="EMBL" id="NMVO01000013">
    <property type="protein sequence ID" value="OYO13492.1"/>
    <property type="molecule type" value="Genomic_DNA"/>
</dbReference>
<name>A0A255GDG4_9ACTN</name>
<gene>
    <name evidence="1" type="ORF">CGZ94_11005</name>
</gene>
<keyword evidence="2" id="KW-1185">Reference proteome</keyword>
<organism evidence="1 2">
    <name type="scientific">Enemella evansiae</name>
    <dbReference type="NCBI Taxonomy" id="2016499"/>
    <lineage>
        <taxon>Bacteria</taxon>
        <taxon>Bacillati</taxon>
        <taxon>Actinomycetota</taxon>
        <taxon>Actinomycetes</taxon>
        <taxon>Propionibacteriales</taxon>
        <taxon>Propionibacteriaceae</taxon>
        <taxon>Enemella</taxon>
    </lineage>
</organism>
<evidence type="ECO:0000313" key="1">
    <source>
        <dbReference type="EMBL" id="OYO13492.1"/>
    </source>
</evidence>
<evidence type="ECO:0008006" key="3">
    <source>
        <dbReference type="Google" id="ProtNLM"/>
    </source>
</evidence>
<dbReference type="Pfam" id="PF08310">
    <property type="entry name" value="LGFP"/>
    <property type="match status" value="7"/>
</dbReference>
<dbReference type="AlphaFoldDB" id="A0A255GDG4"/>
<proteinExistence type="predicted"/>
<comment type="caution">
    <text evidence="1">The sequence shown here is derived from an EMBL/GenBank/DDBJ whole genome shotgun (WGS) entry which is preliminary data.</text>
</comment>
<protein>
    <recommendedName>
        <fullName evidence="3">LGFP repeat-containing protein</fullName>
    </recommendedName>
</protein>
<dbReference type="Proteomes" id="UP000215896">
    <property type="component" value="Unassembled WGS sequence"/>
</dbReference>
<dbReference type="InterPro" id="IPR013207">
    <property type="entry name" value="LGFP"/>
</dbReference>
<accession>A0A255GDG4</accession>